<dbReference type="InterPro" id="IPR052659">
    <property type="entry name" value="Nectin/PVR"/>
</dbReference>
<dbReference type="Proteomes" id="UP001652741">
    <property type="component" value="Chromosome ssa27"/>
</dbReference>
<dbReference type="KEGG" id="sasa:106588412"/>
<dbReference type="PANTHER" id="PTHR47387:SF1">
    <property type="entry name" value="NECTIN-2"/>
    <property type="match status" value="1"/>
</dbReference>
<reference evidence="20" key="1">
    <citation type="submission" date="2025-08" db="UniProtKB">
        <authorList>
            <consortium name="RefSeq"/>
        </authorList>
    </citation>
    <scope>IDENTIFICATION</scope>
</reference>
<dbReference type="InterPro" id="IPR007110">
    <property type="entry name" value="Ig-like_dom"/>
</dbReference>
<evidence type="ECO:0000313" key="20">
    <source>
        <dbReference type="RefSeq" id="XP_014032834.1"/>
    </source>
</evidence>
<name>A0A1S3Q045_SALSA</name>
<evidence type="ECO:0000256" key="17">
    <source>
        <dbReference type="SAM" id="SignalP"/>
    </source>
</evidence>
<dbReference type="SUPFAM" id="SSF48726">
    <property type="entry name" value="Immunoglobulin"/>
    <property type="match status" value="3"/>
</dbReference>
<dbReference type="AlphaFoldDB" id="A0A1S3Q045"/>
<dbReference type="Pfam" id="PF08205">
    <property type="entry name" value="C2-set_2"/>
    <property type="match status" value="1"/>
</dbReference>
<dbReference type="FunFam" id="2.60.40.10:FF:000304">
    <property type="entry name" value="Nectin cell adhesion molecule 1"/>
    <property type="match status" value="1"/>
</dbReference>
<feature type="domain" description="Ig-like" evidence="18">
    <location>
        <begin position="149"/>
        <end position="244"/>
    </location>
</feature>
<dbReference type="InterPro" id="IPR013783">
    <property type="entry name" value="Ig-like_fold"/>
</dbReference>
<keyword evidence="10 16" id="KW-1133">Transmembrane helix</keyword>
<dbReference type="GO" id="GO:0005886">
    <property type="term" value="C:plasma membrane"/>
    <property type="evidence" value="ECO:0007669"/>
    <property type="project" value="UniProtKB-SubCell"/>
</dbReference>
<dbReference type="PaxDb" id="8030-ENSSSAP00000108007"/>
<evidence type="ECO:0000256" key="7">
    <source>
        <dbReference type="ARBA" id="ARBA00022737"/>
    </source>
</evidence>
<comment type="subcellular location">
    <subcellularLocation>
        <location evidence="2">Cell junction</location>
        <location evidence="2">Adherens junction</location>
    </subcellularLocation>
    <subcellularLocation>
        <location evidence="1">Cell membrane</location>
        <topology evidence="1">Single-pass type I membrane protein</topology>
    </subcellularLocation>
</comment>
<keyword evidence="5 16" id="KW-0812">Transmembrane</keyword>
<keyword evidence="20" id="KW-0675">Receptor</keyword>
<feature type="chain" id="PRO_5010219199" evidence="17">
    <location>
        <begin position="33"/>
        <end position="519"/>
    </location>
</feature>
<evidence type="ECO:0000256" key="2">
    <source>
        <dbReference type="ARBA" id="ARBA00004536"/>
    </source>
</evidence>
<dbReference type="RefSeq" id="XP_014032834.1">
    <property type="nucleotide sequence ID" value="XM_014177359.2"/>
</dbReference>
<dbReference type="GO" id="GO:0005912">
    <property type="term" value="C:adherens junction"/>
    <property type="evidence" value="ECO:0007669"/>
    <property type="project" value="UniProtKB-SubCell"/>
</dbReference>
<comment type="subunit">
    <text evidence="15">Cis- and trans-homodimer. Can form trans-heterodimers.</text>
</comment>
<evidence type="ECO:0000256" key="4">
    <source>
        <dbReference type="ARBA" id="ARBA00022475"/>
    </source>
</evidence>
<dbReference type="InterPro" id="IPR036179">
    <property type="entry name" value="Ig-like_dom_sf"/>
</dbReference>
<evidence type="ECO:0000256" key="3">
    <source>
        <dbReference type="ARBA" id="ARBA00007810"/>
    </source>
</evidence>
<evidence type="ECO:0000256" key="16">
    <source>
        <dbReference type="SAM" id="Phobius"/>
    </source>
</evidence>
<sequence>MARDAKHCPLSPMKNSLLVTAGILLIIQAASCQRVKVVPEVEAYPTESVDLRCQFVDGGNTKLTQVSWIWEPTEGQRDNIAVFHPTYGESFPESPFNGRVRFIQGTLTNPSITITSLKMADAGRYTCEYATYPSGNEQGTTNLVILAKPKNSAFPVIVQASTSGKPVVVAKCEAADGKPAATIKWMGEVGGTENTTSKKGLDGTVTVMGEYLLVPTPEDNGKEVTCMISQRTQDKPQIFPMKLSVEYPPTVSIVGYDNNWYIGRTDAVLTCQATGNPAPTNVTWTAMSGRMPDTVQISANKLIVRKVDEAVNTTFVCEVKNRLGVSKHQVTTAVIEAIVDPSNAGVVAGAIIGSLLALLLVSSLIAVLVTRSRRQRRGYPGNGEPGAYGNKARLFAGAGNKNEGTGANINGPIYTYRESDPGALAENANDFHGPPGSTPTAHDILLSSEMDEAERRKFDALDDSLEEEEERYDSFSVGMAPAYHIHRHNEEMGGVSMYLDDDMESQRDGSVISRTAIYV</sequence>
<dbReference type="PROSITE" id="PS50835">
    <property type="entry name" value="IG_LIKE"/>
    <property type="match status" value="3"/>
</dbReference>
<gene>
    <name evidence="20" type="primary">LOC106588412</name>
</gene>
<feature type="transmembrane region" description="Helical" evidence="16">
    <location>
        <begin position="346"/>
        <end position="369"/>
    </location>
</feature>
<protein>
    <submittedName>
        <fullName evidence="20">Poliovirus receptor</fullName>
    </submittedName>
</protein>
<keyword evidence="8" id="KW-0130">Cell adhesion</keyword>
<evidence type="ECO:0000256" key="5">
    <source>
        <dbReference type="ARBA" id="ARBA00022692"/>
    </source>
</evidence>
<dbReference type="SMART" id="SM00409">
    <property type="entry name" value="IG"/>
    <property type="match status" value="2"/>
</dbReference>
<dbReference type="InterPro" id="IPR013106">
    <property type="entry name" value="Ig_V-set"/>
</dbReference>
<keyword evidence="9" id="KW-0965">Cell junction</keyword>
<evidence type="ECO:0000256" key="8">
    <source>
        <dbReference type="ARBA" id="ARBA00022889"/>
    </source>
</evidence>
<dbReference type="PANTHER" id="PTHR47387">
    <property type="entry name" value="NECTIN-2"/>
    <property type="match status" value="1"/>
</dbReference>
<evidence type="ECO:0000259" key="18">
    <source>
        <dbReference type="PROSITE" id="PS50835"/>
    </source>
</evidence>
<evidence type="ECO:0000256" key="6">
    <source>
        <dbReference type="ARBA" id="ARBA00022729"/>
    </source>
</evidence>
<dbReference type="STRING" id="8030.ENSSSAP00000108007"/>
<evidence type="ECO:0000313" key="19">
    <source>
        <dbReference type="Proteomes" id="UP001652741"/>
    </source>
</evidence>
<dbReference type="InterPro" id="IPR003599">
    <property type="entry name" value="Ig_sub"/>
</dbReference>
<comment type="function">
    <text evidence="14">Cell adhesion molecule that promotes cell-cell contacts and plays important roles in the development of the nervous system. Acts by forming homophilic or heterophilic trans-dimers.</text>
</comment>
<evidence type="ECO:0000256" key="14">
    <source>
        <dbReference type="ARBA" id="ARBA00058274"/>
    </source>
</evidence>
<feature type="domain" description="Ig-like" evidence="18">
    <location>
        <begin position="249"/>
        <end position="333"/>
    </location>
</feature>
<dbReference type="GeneID" id="106588412"/>
<evidence type="ECO:0000256" key="11">
    <source>
        <dbReference type="ARBA" id="ARBA00023136"/>
    </source>
</evidence>
<proteinExistence type="inferred from homology"/>
<feature type="signal peptide" evidence="17">
    <location>
        <begin position="1"/>
        <end position="32"/>
    </location>
</feature>
<keyword evidence="13" id="KW-0325">Glycoprotein</keyword>
<keyword evidence="11 16" id="KW-0472">Membrane</keyword>
<dbReference type="InterPro" id="IPR013162">
    <property type="entry name" value="CD80_C2-set"/>
</dbReference>
<keyword evidence="7" id="KW-0677">Repeat</keyword>
<evidence type="ECO:0000256" key="9">
    <source>
        <dbReference type="ARBA" id="ARBA00022949"/>
    </source>
</evidence>
<evidence type="ECO:0000256" key="1">
    <source>
        <dbReference type="ARBA" id="ARBA00004251"/>
    </source>
</evidence>
<dbReference type="Pfam" id="PF07686">
    <property type="entry name" value="V-set"/>
    <property type="match status" value="1"/>
</dbReference>
<dbReference type="GO" id="GO:0007155">
    <property type="term" value="P:cell adhesion"/>
    <property type="evidence" value="ECO:0007669"/>
    <property type="project" value="UniProtKB-KW"/>
</dbReference>
<comment type="similarity">
    <text evidence="3">Belongs to the nectin family.</text>
</comment>
<dbReference type="Gene3D" id="2.60.40.10">
    <property type="entry name" value="Immunoglobulins"/>
    <property type="match status" value="3"/>
</dbReference>
<feature type="domain" description="Ig-like" evidence="18">
    <location>
        <begin position="33"/>
        <end position="144"/>
    </location>
</feature>
<evidence type="ECO:0000256" key="13">
    <source>
        <dbReference type="ARBA" id="ARBA00023180"/>
    </source>
</evidence>
<keyword evidence="19" id="KW-1185">Reference proteome</keyword>
<evidence type="ECO:0000256" key="15">
    <source>
        <dbReference type="ARBA" id="ARBA00062858"/>
    </source>
</evidence>
<dbReference type="OrthoDB" id="6413693at2759"/>
<keyword evidence="6 17" id="KW-0732">Signal</keyword>
<evidence type="ECO:0000256" key="10">
    <source>
        <dbReference type="ARBA" id="ARBA00022989"/>
    </source>
</evidence>
<keyword evidence="12" id="KW-1015">Disulfide bond</keyword>
<dbReference type="Bgee" id="ENSSSAG00000077179">
    <property type="expression patterns" value="Expressed in semen and 24 other cell types or tissues"/>
</dbReference>
<keyword evidence="4" id="KW-1003">Cell membrane</keyword>
<evidence type="ECO:0000256" key="12">
    <source>
        <dbReference type="ARBA" id="ARBA00023157"/>
    </source>
</evidence>
<dbReference type="CDD" id="cd07703">
    <property type="entry name" value="IgC1_2_Nectin-2_Necl-5_like"/>
    <property type="match status" value="1"/>
</dbReference>
<organism evidence="19 20">
    <name type="scientific">Salmo salar</name>
    <name type="common">Atlantic salmon</name>
    <dbReference type="NCBI Taxonomy" id="8030"/>
    <lineage>
        <taxon>Eukaryota</taxon>
        <taxon>Metazoa</taxon>
        <taxon>Chordata</taxon>
        <taxon>Craniata</taxon>
        <taxon>Vertebrata</taxon>
        <taxon>Euteleostomi</taxon>
        <taxon>Actinopterygii</taxon>
        <taxon>Neopterygii</taxon>
        <taxon>Teleostei</taxon>
        <taxon>Protacanthopterygii</taxon>
        <taxon>Salmoniformes</taxon>
        <taxon>Salmonidae</taxon>
        <taxon>Salmoninae</taxon>
        <taxon>Salmo</taxon>
    </lineage>
</organism>
<accession>A0A1S3Q045</accession>